<evidence type="ECO:0000256" key="2">
    <source>
        <dbReference type="ARBA" id="ARBA00023319"/>
    </source>
</evidence>
<organism evidence="5 6">
    <name type="scientific">Perca flavescens</name>
    <name type="common">American yellow perch</name>
    <name type="synonym">Morone flavescens</name>
    <dbReference type="NCBI Taxonomy" id="8167"/>
    <lineage>
        <taxon>Eukaryota</taxon>
        <taxon>Metazoa</taxon>
        <taxon>Chordata</taxon>
        <taxon>Craniata</taxon>
        <taxon>Vertebrata</taxon>
        <taxon>Euteleostomi</taxon>
        <taxon>Actinopterygii</taxon>
        <taxon>Neopterygii</taxon>
        <taxon>Teleostei</taxon>
        <taxon>Neoteleostei</taxon>
        <taxon>Acanthomorphata</taxon>
        <taxon>Eupercaria</taxon>
        <taxon>Perciformes</taxon>
        <taxon>Percoidei</taxon>
        <taxon>Percidae</taxon>
        <taxon>Percinae</taxon>
        <taxon>Perca</taxon>
    </lineage>
</organism>
<evidence type="ECO:0000256" key="3">
    <source>
        <dbReference type="SAM" id="Phobius"/>
    </source>
</evidence>
<keyword evidence="6" id="KW-1185">Reference proteome</keyword>
<proteinExistence type="predicted"/>
<dbReference type="Pfam" id="PF07654">
    <property type="entry name" value="C1-set"/>
    <property type="match status" value="1"/>
</dbReference>
<dbReference type="PANTHER" id="PTHR23411">
    <property type="entry name" value="TAPASIN"/>
    <property type="match status" value="1"/>
</dbReference>
<dbReference type="Proteomes" id="UP000295070">
    <property type="component" value="Chromosome 20"/>
</dbReference>
<keyword evidence="1" id="KW-1015">Disulfide bond</keyword>
<feature type="transmembrane region" description="Helical" evidence="3">
    <location>
        <begin position="178"/>
        <end position="199"/>
    </location>
</feature>
<dbReference type="Gene3D" id="2.60.40.10">
    <property type="entry name" value="Immunoglobulins"/>
    <property type="match status" value="1"/>
</dbReference>
<keyword evidence="3" id="KW-1133">Transmembrane helix</keyword>
<evidence type="ECO:0000259" key="4">
    <source>
        <dbReference type="PROSITE" id="PS50835"/>
    </source>
</evidence>
<dbReference type="PROSITE" id="PS50835">
    <property type="entry name" value="IG_LIKE"/>
    <property type="match status" value="1"/>
</dbReference>
<keyword evidence="3" id="KW-0472">Membrane</keyword>
<keyword evidence="3" id="KW-0812">Transmembrane</keyword>
<reference evidence="5 6" key="1">
    <citation type="submission" date="2019-01" db="EMBL/GenBank/DDBJ databases">
        <title>A chromosome-scale genome assembly of the yellow perch, Perca flavescens.</title>
        <authorList>
            <person name="Feron R."/>
            <person name="Morvezen R."/>
            <person name="Bestin A."/>
            <person name="Haffray P."/>
            <person name="Klopp C."/>
            <person name="Zahm M."/>
            <person name="Cabau C."/>
            <person name="Roques C."/>
            <person name="Donnadieu C."/>
            <person name="Bouchez O."/>
            <person name="Christie M."/>
            <person name="Larson W."/>
            <person name="Guiguen Y."/>
        </authorList>
    </citation>
    <scope>NUCLEOTIDE SEQUENCE [LARGE SCALE GENOMIC DNA]</scope>
    <source>
        <strain evidence="5">YP-PL-M2</strain>
        <tissue evidence="5">Blood</tissue>
    </source>
</reference>
<dbReference type="InterPro" id="IPR050380">
    <property type="entry name" value="Immune_Resp_Modulators"/>
</dbReference>
<evidence type="ECO:0000313" key="6">
    <source>
        <dbReference type="Proteomes" id="UP000295070"/>
    </source>
</evidence>
<dbReference type="STRING" id="8167.A0A484C5S6"/>
<evidence type="ECO:0000313" key="5">
    <source>
        <dbReference type="EMBL" id="TDG99151.1"/>
    </source>
</evidence>
<dbReference type="SMART" id="SM00407">
    <property type="entry name" value="IGc1"/>
    <property type="match status" value="1"/>
</dbReference>
<feature type="domain" description="Ig-like" evidence="4">
    <location>
        <begin position="58"/>
        <end position="157"/>
    </location>
</feature>
<name>A0A484C5S6_PERFV</name>
<dbReference type="InterPro" id="IPR013783">
    <property type="entry name" value="Ig-like_fold"/>
</dbReference>
<dbReference type="InterPro" id="IPR007110">
    <property type="entry name" value="Ig-like_dom"/>
</dbReference>
<evidence type="ECO:0000256" key="1">
    <source>
        <dbReference type="ARBA" id="ARBA00023157"/>
    </source>
</evidence>
<dbReference type="AlphaFoldDB" id="A0A484C5S6"/>
<keyword evidence="2" id="KW-0393">Immunoglobulin domain</keyword>
<sequence>MFSSQSAAARKHLALCPDYYSHSQFLSELSDTEFQSEAYFVAGTKLTVLEPGHNITEPTVKVLPPSENECQKQKDDSRKKTLVCVASGFYPDHVTVEWKVNGDKVTNGLATDNDALQVEDKSYRITSRLSVSVEDWFTPGKSFTCIVKFFNGKETISHKATVLGVEEYYLKISQTAKLSYALLIIKSSLYGAFVAFLVWKLQRSTGKRSN</sequence>
<dbReference type="FunFam" id="2.60.40.10:FF:000283">
    <property type="entry name" value="Immunoglobulin kappa constant"/>
    <property type="match status" value="1"/>
</dbReference>
<protein>
    <recommendedName>
        <fullName evidence="4">Ig-like domain-containing protein</fullName>
    </recommendedName>
</protein>
<dbReference type="EMBL" id="SCKG01000020">
    <property type="protein sequence ID" value="TDG99151.1"/>
    <property type="molecule type" value="Genomic_DNA"/>
</dbReference>
<accession>A0A484C5S6</accession>
<dbReference type="SUPFAM" id="SSF48726">
    <property type="entry name" value="Immunoglobulin"/>
    <property type="match status" value="1"/>
</dbReference>
<comment type="caution">
    <text evidence="5">The sequence shown here is derived from an EMBL/GenBank/DDBJ whole genome shotgun (WGS) entry which is preliminary data.</text>
</comment>
<dbReference type="InterPro" id="IPR003597">
    <property type="entry name" value="Ig_C1-set"/>
</dbReference>
<dbReference type="InterPro" id="IPR036179">
    <property type="entry name" value="Ig-like_dom_sf"/>
</dbReference>
<gene>
    <name evidence="5" type="ORF">EPR50_G00208370</name>
</gene>